<dbReference type="EMBL" id="JBBPCN010000001">
    <property type="protein sequence ID" value="MEK8072364.1"/>
    <property type="molecule type" value="Genomic_DNA"/>
</dbReference>
<protein>
    <recommendedName>
        <fullName evidence="3">Excreted virulence factor EspC (Type VII ESX diderm)</fullName>
    </recommendedName>
</protein>
<evidence type="ECO:0008006" key="3">
    <source>
        <dbReference type="Google" id="ProtNLM"/>
    </source>
</evidence>
<organism evidence="1 2">
    <name type="scientific">Rhodococcus navarretei</name>
    <dbReference type="NCBI Taxonomy" id="3128981"/>
    <lineage>
        <taxon>Bacteria</taxon>
        <taxon>Bacillati</taxon>
        <taxon>Actinomycetota</taxon>
        <taxon>Actinomycetes</taxon>
        <taxon>Mycobacteriales</taxon>
        <taxon>Nocardiaceae</taxon>
        <taxon>Rhodococcus</taxon>
    </lineage>
</organism>
<sequence>MSGGVWVDVDRVRGVADALVVSADALGAAAASVADAGFGPAGAGRNYGDLGALYIQAHAGLGRAVGAWKSSVDDISSALTTSMNEYDRQDDAAAFVIESDR</sequence>
<gene>
    <name evidence="1" type="ORF">AABD04_16100</name>
</gene>
<accession>A0ABU9CYC7</accession>
<dbReference type="Proteomes" id="UP001456513">
    <property type="component" value="Unassembled WGS sequence"/>
</dbReference>
<comment type="caution">
    <text evidence="1">The sequence shown here is derived from an EMBL/GenBank/DDBJ whole genome shotgun (WGS) entry which is preliminary data.</text>
</comment>
<proteinExistence type="predicted"/>
<evidence type="ECO:0000313" key="2">
    <source>
        <dbReference type="Proteomes" id="UP001456513"/>
    </source>
</evidence>
<evidence type="ECO:0000313" key="1">
    <source>
        <dbReference type="EMBL" id="MEK8072364.1"/>
    </source>
</evidence>
<keyword evidence="2" id="KW-1185">Reference proteome</keyword>
<name>A0ABU9CYC7_9NOCA</name>
<reference evidence="1 2" key="1">
    <citation type="submission" date="2024-03" db="EMBL/GenBank/DDBJ databases">
        <title>Rhodococcus navarretei sp. nov. and Pseudarthrobacter quantumdoti sp. nov., two new species with the ability to biosynthesize Quantum Dots isolated from soil samples at Union Glacier, Antarctica.</title>
        <authorList>
            <person name="Vargas M."/>
        </authorList>
    </citation>
    <scope>NUCLEOTIDE SEQUENCE [LARGE SCALE GENOMIC DNA]</scope>
    <source>
        <strain evidence="1 2">EXRC-4A-4</strain>
    </source>
</reference>
<dbReference type="RefSeq" id="WP_243608224.1">
    <property type="nucleotide sequence ID" value="NZ_JBBPCN010000001.1"/>
</dbReference>